<proteinExistence type="predicted"/>
<reference evidence="1" key="1">
    <citation type="submission" date="2022-04" db="EMBL/GenBank/DDBJ databases">
        <title>Genome of the entomopathogenic fungus Entomophthora muscae.</title>
        <authorList>
            <person name="Elya C."/>
            <person name="Lovett B.R."/>
            <person name="Lee E."/>
            <person name="Macias A.M."/>
            <person name="Hajek A.E."/>
            <person name="De Bivort B.L."/>
            <person name="Kasson M.T."/>
            <person name="De Fine Licht H.H."/>
            <person name="Stajich J.E."/>
        </authorList>
    </citation>
    <scope>NUCLEOTIDE SEQUENCE</scope>
    <source>
        <strain evidence="1">Berkeley</strain>
    </source>
</reference>
<evidence type="ECO:0000313" key="1">
    <source>
        <dbReference type="EMBL" id="KAJ9081809.1"/>
    </source>
</evidence>
<organism evidence="1 2">
    <name type="scientific">Entomophthora muscae</name>
    <dbReference type="NCBI Taxonomy" id="34485"/>
    <lineage>
        <taxon>Eukaryota</taxon>
        <taxon>Fungi</taxon>
        <taxon>Fungi incertae sedis</taxon>
        <taxon>Zoopagomycota</taxon>
        <taxon>Entomophthoromycotina</taxon>
        <taxon>Entomophthoromycetes</taxon>
        <taxon>Entomophthorales</taxon>
        <taxon>Entomophthoraceae</taxon>
        <taxon>Entomophthora</taxon>
    </lineage>
</organism>
<gene>
    <name evidence="1" type="ORF">DSO57_1010918</name>
</gene>
<sequence>MSDEDKRLFYCLSHKAQCALICSTWDGDTESIFTGLDGLTCAEEKQDSTLLETLTLDASKPQQPILPQEFQSVSGKRPSNNPAEFCPKKPVVVPKQETVSEQVFNTSPSLVVENSGVTLSSQPIRLASADLFGNTQEPLYHQHHIDKAGFFFLGLFVGEDIIPKFLFLAMQDCPFHDLKKRVMLSSAGFHLVSEQKRIE</sequence>
<name>A0ACC2U4W5_9FUNG</name>
<protein>
    <submittedName>
        <fullName evidence="1">Uncharacterized protein</fullName>
    </submittedName>
</protein>
<dbReference type="Proteomes" id="UP001165960">
    <property type="component" value="Unassembled WGS sequence"/>
</dbReference>
<dbReference type="EMBL" id="QTSX02001457">
    <property type="protein sequence ID" value="KAJ9081809.1"/>
    <property type="molecule type" value="Genomic_DNA"/>
</dbReference>
<evidence type="ECO:0000313" key="2">
    <source>
        <dbReference type="Proteomes" id="UP001165960"/>
    </source>
</evidence>
<accession>A0ACC2U4W5</accession>
<keyword evidence="2" id="KW-1185">Reference proteome</keyword>
<comment type="caution">
    <text evidence="1">The sequence shown here is derived from an EMBL/GenBank/DDBJ whole genome shotgun (WGS) entry which is preliminary data.</text>
</comment>